<dbReference type="RefSeq" id="WP_126496061.1">
    <property type="nucleotide sequence ID" value="NZ_CALYEE010000009.1"/>
</dbReference>
<dbReference type="PANTHER" id="PTHR43163">
    <property type="entry name" value="DIPEPTIDE TRANSPORT SYSTEM PERMEASE PROTEIN DPPB-RELATED"/>
    <property type="match status" value="1"/>
</dbReference>
<evidence type="ECO:0000313" key="17">
    <source>
        <dbReference type="EMBL" id="SUM86725.1"/>
    </source>
</evidence>
<evidence type="ECO:0000256" key="6">
    <source>
        <dbReference type="ARBA" id="ARBA00022989"/>
    </source>
</evidence>
<evidence type="ECO:0000256" key="2">
    <source>
        <dbReference type="ARBA" id="ARBA00022448"/>
    </source>
</evidence>
<reference evidence="17" key="2">
    <citation type="submission" date="2018-06" db="EMBL/GenBank/DDBJ databases">
        <authorList>
            <consortium name="Pathogen Informatics"/>
            <person name="Doyle S."/>
        </authorList>
    </citation>
    <scope>NUCLEOTIDE SEQUENCE [LARGE SCALE GENOMIC DNA]</scope>
    <source>
        <strain evidence="17">NCTC12218</strain>
    </source>
</reference>
<dbReference type="GeneID" id="93789111"/>
<keyword evidence="4" id="KW-0533">Nickel</keyword>
<dbReference type="PANTHER" id="PTHR43163:SF6">
    <property type="entry name" value="DIPEPTIDE TRANSPORT SYSTEM PERMEASE PROTEIN DPPB-RELATED"/>
    <property type="match status" value="1"/>
</dbReference>
<reference evidence="16 19" key="1">
    <citation type="submission" date="2018-01" db="EMBL/GenBank/DDBJ databases">
        <title>Complete genome sequence of Staphylococcus Scheliferi isolated from human.</title>
        <authorList>
            <person name="Abouelkhair M.A."/>
            <person name="Bemis D.A."/>
            <person name="Kania S.A."/>
        </authorList>
    </citation>
    <scope>NUCLEOTIDE SEQUENCE [LARGE SCALE GENOMIC DNA]</scope>
    <source>
        <strain evidence="16 19">ATCC 43808</strain>
    </source>
</reference>
<dbReference type="Pfam" id="PF19300">
    <property type="entry name" value="BPD_transp_1_N"/>
    <property type="match status" value="1"/>
</dbReference>
<name>A0A7Z7VWD5_STASC</name>
<feature type="transmembrane region" description="Helical" evidence="13">
    <location>
        <begin position="171"/>
        <end position="193"/>
    </location>
</feature>
<reference evidence="15 18" key="3">
    <citation type="submission" date="2020-11" db="EMBL/GenBank/DDBJ databases">
        <authorList>
            <consortium name="Pathogen Informatics"/>
        </authorList>
    </citation>
    <scope>NUCLEOTIDE SEQUENCE [LARGE SCALE GENOMIC DNA]</scope>
    <source>
        <strain evidence="15 18">NCTC12218</strain>
    </source>
</reference>
<dbReference type="AlphaFoldDB" id="A0A7Z7VWD5"/>
<evidence type="ECO:0000256" key="10">
    <source>
        <dbReference type="ARBA" id="ARBA00024202"/>
    </source>
</evidence>
<feature type="transmembrane region" description="Helical" evidence="13">
    <location>
        <begin position="144"/>
        <end position="165"/>
    </location>
</feature>
<protein>
    <recommendedName>
        <fullName evidence="12">Nickel import system permease protein NikB</fullName>
    </recommendedName>
</protein>
<evidence type="ECO:0000313" key="19">
    <source>
        <dbReference type="Proteomes" id="UP000572988"/>
    </source>
</evidence>
<dbReference type="CDD" id="cd06261">
    <property type="entry name" value="TM_PBP2"/>
    <property type="match status" value="1"/>
</dbReference>
<keyword evidence="5 13" id="KW-0812">Transmembrane</keyword>
<dbReference type="InterPro" id="IPR035906">
    <property type="entry name" value="MetI-like_sf"/>
</dbReference>
<dbReference type="Pfam" id="PF00528">
    <property type="entry name" value="BPD_transp_1"/>
    <property type="match status" value="1"/>
</dbReference>
<feature type="transmembrane region" description="Helical" evidence="13">
    <location>
        <begin position="9"/>
        <end position="28"/>
    </location>
</feature>
<evidence type="ECO:0000256" key="9">
    <source>
        <dbReference type="ARBA" id="ARBA00023136"/>
    </source>
</evidence>
<accession>A0A7Z7VWD5</accession>
<evidence type="ECO:0000256" key="5">
    <source>
        <dbReference type="ARBA" id="ARBA00022692"/>
    </source>
</evidence>
<dbReference type="Proteomes" id="UP000264146">
    <property type="component" value="Chromosome"/>
</dbReference>
<dbReference type="InterPro" id="IPR000515">
    <property type="entry name" value="MetI-like"/>
</dbReference>
<keyword evidence="7" id="KW-0406">Ion transport</keyword>
<sequence>MRIKRFVRLIVKMISVLWILSTITFILMKLTPGDPVVHMLHVGEANVSQSTINATRQAYGLNDQWFIQYGRWLVNVIHFDFGVSYQTHEPVLKALIFHAQPTILIAILTIMVVMMTALPLGIWAGRHPNSKMDRLIRTATSMTVSLPSFFLGIVLIHIFAVRLNILPASGYASPLHLVLPVMAMSIGMSAYYIRLMRSTVMNLYQSREVAASRLRGMSERYIFFTDILKPALVPVVTILGLSIGSLIGGTVVIERVFSIPGLGQFLVDSVRARDYPVIQGIVLMMGVIVVLANMLSDMLILFLDPKQRLQYQKTESLRLETAEYEVSSQ</sequence>
<keyword evidence="3" id="KW-1003">Cell membrane</keyword>
<evidence type="ECO:0000313" key="16">
    <source>
        <dbReference type="EMBL" id="NHA33295.1"/>
    </source>
</evidence>
<dbReference type="InterPro" id="IPR050045">
    <property type="entry name" value="Opp2B"/>
</dbReference>
<dbReference type="EMBL" id="LR962863">
    <property type="protein sequence ID" value="CAD7358781.1"/>
    <property type="molecule type" value="Genomic_DNA"/>
</dbReference>
<feature type="domain" description="ABC transmembrane type-1" evidence="14">
    <location>
        <begin position="99"/>
        <end position="300"/>
    </location>
</feature>
<evidence type="ECO:0000313" key="18">
    <source>
        <dbReference type="Proteomes" id="UP000264146"/>
    </source>
</evidence>
<organism evidence="17">
    <name type="scientific">Staphylococcus schleiferi</name>
    <dbReference type="NCBI Taxonomy" id="1295"/>
    <lineage>
        <taxon>Bacteria</taxon>
        <taxon>Bacillati</taxon>
        <taxon>Bacillota</taxon>
        <taxon>Bacilli</taxon>
        <taxon>Bacillales</taxon>
        <taxon>Staphylococcaceae</taxon>
        <taxon>Staphylococcus</taxon>
    </lineage>
</organism>
<dbReference type="EMBL" id="UHEF01000001">
    <property type="protein sequence ID" value="SUM86725.1"/>
    <property type="molecule type" value="Genomic_DNA"/>
</dbReference>
<feature type="transmembrane region" description="Helical" evidence="13">
    <location>
        <begin position="231"/>
        <end position="257"/>
    </location>
</feature>
<evidence type="ECO:0000313" key="15">
    <source>
        <dbReference type="EMBL" id="CAD7358781.1"/>
    </source>
</evidence>
<dbReference type="NCBIfam" id="NF045470">
    <property type="entry name" value="Opp2B"/>
    <property type="match status" value="1"/>
</dbReference>
<dbReference type="Proteomes" id="UP000572988">
    <property type="component" value="Unassembled WGS sequence"/>
</dbReference>
<keyword evidence="8" id="KW-0921">Nickel transport</keyword>
<feature type="transmembrane region" description="Helical" evidence="13">
    <location>
        <begin position="103"/>
        <end position="123"/>
    </location>
</feature>
<dbReference type="InterPro" id="IPR045621">
    <property type="entry name" value="BPD_transp_1_N"/>
</dbReference>
<evidence type="ECO:0000256" key="8">
    <source>
        <dbReference type="ARBA" id="ARBA00023112"/>
    </source>
</evidence>
<evidence type="ECO:0000256" key="12">
    <source>
        <dbReference type="ARBA" id="ARBA00044774"/>
    </source>
</evidence>
<evidence type="ECO:0000259" key="14">
    <source>
        <dbReference type="PROSITE" id="PS50928"/>
    </source>
</evidence>
<comment type="subcellular location">
    <subcellularLocation>
        <location evidence="1 13">Cell membrane</location>
        <topology evidence="1 13">Multi-pass membrane protein</topology>
    </subcellularLocation>
</comment>
<keyword evidence="6 13" id="KW-1133">Transmembrane helix</keyword>
<comment type="similarity">
    <text evidence="10">Belongs to the binding-protein-dependent transport system permease family. OppBC subfamily.</text>
</comment>
<comment type="subunit">
    <text evidence="11">The complex is composed of two ATP-binding proteins (NikD and NikE), two transmembrane proteins (NikB and NikC) and a solute-binding protein (NikA).</text>
</comment>
<evidence type="ECO:0000256" key="3">
    <source>
        <dbReference type="ARBA" id="ARBA00022475"/>
    </source>
</evidence>
<dbReference type="Gene3D" id="1.10.3720.10">
    <property type="entry name" value="MetI-like"/>
    <property type="match status" value="1"/>
</dbReference>
<keyword evidence="2 13" id="KW-0813">Transport</keyword>
<evidence type="ECO:0000256" key="11">
    <source>
        <dbReference type="ARBA" id="ARBA00038669"/>
    </source>
</evidence>
<evidence type="ECO:0000256" key="7">
    <source>
        <dbReference type="ARBA" id="ARBA00023065"/>
    </source>
</evidence>
<evidence type="ECO:0000256" key="13">
    <source>
        <dbReference type="RuleBase" id="RU363032"/>
    </source>
</evidence>
<feature type="transmembrane region" description="Helical" evidence="13">
    <location>
        <begin position="277"/>
        <end position="303"/>
    </location>
</feature>
<evidence type="ECO:0000256" key="1">
    <source>
        <dbReference type="ARBA" id="ARBA00004651"/>
    </source>
</evidence>
<dbReference type="SUPFAM" id="SSF161098">
    <property type="entry name" value="MetI-like"/>
    <property type="match status" value="1"/>
</dbReference>
<keyword evidence="9 13" id="KW-0472">Membrane</keyword>
<dbReference type="EMBL" id="POVK01000004">
    <property type="protein sequence ID" value="NHA33295.1"/>
    <property type="molecule type" value="Genomic_DNA"/>
</dbReference>
<dbReference type="PROSITE" id="PS50928">
    <property type="entry name" value="ABC_TM1"/>
    <property type="match status" value="1"/>
</dbReference>
<dbReference type="GO" id="GO:0015099">
    <property type="term" value="F:nickel cation transmembrane transporter activity"/>
    <property type="evidence" value="ECO:0007669"/>
    <property type="project" value="InterPro"/>
</dbReference>
<evidence type="ECO:0000256" key="4">
    <source>
        <dbReference type="ARBA" id="ARBA00022596"/>
    </source>
</evidence>
<keyword evidence="19" id="KW-1185">Reference proteome</keyword>
<gene>
    <name evidence="17" type="primary">nikB_1</name>
    <name evidence="16" type="ORF">C1O36_01915</name>
    <name evidence="17" type="ORF">NCTC12218_00365</name>
</gene>
<proteinExistence type="inferred from homology"/>
<dbReference type="GO" id="GO:0005886">
    <property type="term" value="C:plasma membrane"/>
    <property type="evidence" value="ECO:0007669"/>
    <property type="project" value="UniProtKB-SubCell"/>
</dbReference>